<keyword evidence="3" id="KW-1185">Reference proteome</keyword>
<feature type="domain" description="HNH nuclease" evidence="1">
    <location>
        <begin position="19"/>
        <end position="92"/>
    </location>
</feature>
<sequence length="201" mass="23072">MDADRWKERGCLENVKASDLEGAHIIPYAYGSWRWTQGPPRSVVDVWTVLYQCFPEVRRAGMNVENIYHPSNGMMLLPDLHKQFGKFLMAFEATDVRHKYKLKLYRRFRSYARNALPEDGTVTFRKAGGAENIPLPNPVLLDCHFRVAEILNASGMNEFIDRKIREWEDLKDGPDAAQLRPDGSTDVARYLRAGLWDSVAV</sequence>
<dbReference type="OrthoDB" id="2104739at2759"/>
<evidence type="ECO:0000313" key="2">
    <source>
        <dbReference type="EMBL" id="RHZ67507.1"/>
    </source>
</evidence>
<dbReference type="InterPro" id="IPR003615">
    <property type="entry name" value="HNH_nuc"/>
</dbReference>
<dbReference type="EMBL" id="NKHU02000006">
    <property type="protein sequence ID" value="RHZ67507.1"/>
    <property type="molecule type" value="Genomic_DNA"/>
</dbReference>
<name>A0A397HXK1_ASPTH</name>
<accession>A0A397HXK1</accession>
<organism evidence="2 3">
    <name type="scientific">Aspergillus thermomutatus</name>
    <name type="common">Neosartorya pseudofischeri</name>
    <dbReference type="NCBI Taxonomy" id="41047"/>
    <lineage>
        <taxon>Eukaryota</taxon>
        <taxon>Fungi</taxon>
        <taxon>Dikarya</taxon>
        <taxon>Ascomycota</taxon>
        <taxon>Pezizomycotina</taxon>
        <taxon>Eurotiomycetes</taxon>
        <taxon>Eurotiomycetidae</taxon>
        <taxon>Eurotiales</taxon>
        <taxon>Aspergillaceae</taxon>
        <taxon>Aspergillus</taxon>
        <taxon>Aspergillus subgen. Fumigati</taxon>
    </lineage>
</organism>
<dbReference type="GeneID" id="38129328"/>
<protein>
    <recommendedName>
        <fullName evidence="1">HNH nuclease domain-containing protein</fullName>
    </recommendedName>
</protein>
<evidence type="ECO:0000259" key="1">
    <source>
        <dbReference type="Pfam" id="PF13391"/>
    </source>
</evidence>
<gene>
    <name evidence="2" type="ORF">CDV56_107354</name>
</gene>
<reference evidence="2" key="1">
    <citation type="submission" date="2018-08" db="EMBL/GenBank/DDBJ databases">
        <title>Draft genome sequence of azole-resistant Aspergillus thermomutatus (Neosartorya pseudofischeri) strain HMR AF 39, isolated from a human nasal aspirate.</title>
        <authorList>
            <person name="Parent-Michaud M."/>
            <person name="Dufresne P.J."/>
            <person name="Fournier E."/>
            <person name="Martineau C."/>
            <person name="Moreira S."/>
            <person name="Perkins V."/>
            <person name="De Repentigny L."/>
            <person name="Dufresne S.F."/>
        </authorList>
    </citation>
    <scope>NUCLEOTIDE SEQUENCE [LARGE SCALE GENOMIC DNA]</scope>
    <source>
        <strain evidence="2">HMR AF 39</strain>
    </source>
</reference>
<comment type="caution">
    <text evidence="2">The sequence shown here is derived from an EMBL/GenBank/DDBJ whole genome shotgun (WGS) entry which is preliminary data.</text>
</comment>
<dbReference type="Proteomes" id="UP000215305">
    <property type="component" value="Unassembled WGS sequence"/>
</dbReference>
<dbReference type="STRING" id="41047.A0A397HXK1"/>
<dbReference type="Pfam" id="PF13391">
    <property type="entry name" value="HNH_2"/>
    <property type="match status" value="1"/>
</dbReference>
<evidence type="ECO:0000313" key="3">
    <source>
        <dbReference type="Proteomes" id="UP000215305"/>
    </source>
</evidence>
<dbReference type="VEuPathDB" id="FungiDB:CDV56_107354"/>
<dbReference type="AlphaFoldDB" id="A0A397HXK1"/>
<dbReference type="RefSeq" id="XP_026618667.1">
    <property type="nucleotide sequence ID" value="XM_026760973.1"/>
</dbReference>
<proteinExistence type="predicted"/>